<comment type="caution">
    <text evidence="2">The sequence shown here is derived from an EMBL/GenBank/DDBJ whole genome shotgun (WGS) entry which is preliminary data.</text>
</comment>
<name>A0A3E1NKB8_9BACT</name>
<dbReference type="OrthoDB" id="6385003at2"/>
<protein>
    <submittedName>
        <fullName evidence="2">DUF2306 domain-containing protein</fullName>
    </submittedName>
</protein>
<feature type="transmembrane region" description="Helical" evidence="1">
    <location>
        <begin position="161"/>
        <end position="182"/>
    </location>
</feature>
<accession>A0A3E1NKB8</accession>
<feature type="transmembrane region" description="Helical" evidence="1">
    <location>
        <begin position="32"/>
        <end position="50"/>
    </location>
</feature>
<dbReference type="EMBL" id="QTJU01000003">
    <property type="protein sequence ID" value="RFM28321.1"/>
    <property type="molecule type" value="Genomic_DNA"/>
</dbReference>
<proteinExistence type="predicted"/>
<dbReference type="Pfam" id="PF10067">
    <property type="entry name" value="DUF2306"/>
    <property type="match status" value="1"/>
</dbReference>
<sequence length="187" mass="21590">MLLLTLPYTSFDRYTGFLQTKIAVYHLLHWRVSFYVHVFVSMLVLVSGLLQFNRTLLRKYPRWHRLAGKLYVLVVLLLSGPAGLVMAFYANGGWPARTGFVLLALSWLTTTALAWRYALQRKWQLHGNMMTRSYALTLSALTLRGMIYCIAVLRINISPVAAYVFVAWASWVLNWLIAEWMIKTRGE</sequence>
<dbReference type="Proteomes" id="UP000261284">
    <property type="component" value="Unassembled WGS sequence"/>
</dbReference>
<feature type="transmembrane region" description="Helical" evidence="1">
    <location>
        <begin position="135"/>
        <end position="155"/>
    </location>
</feature>
<keyword evidence="1" id="KW-1133">Transmembrane helix</keyword>
<organism evidence="2 3">
    <name type="scientific">Deminuibacter soli</name>
    <dbReference type="NCBI Taxonomy" id="2291815"/>
    <lineage>
        <taxon>Bacteria</taxon>
        <taxon>Pseudomonadati</taxon>
        <taxon>Bacteroidota</taxon>
        <taxon>Chitinophagia</taxon>
        <taxon>Chitinophagales</taxon>
        <taxon>Chitinophagaceae</taxon>
        <taxon>Deminuibacter</taxon>
    </lineage>
</organism>
<evidence type="ECO:0000313" key="3">
    <source>
        <dbReference type="Proteomes" id="UP000261284"/>
    </source>
</evidence>
<keyword evidence="1" id="KW-0812">Transmembrane</keyword>
<keyword evidence="1" id="KW-0472">Membrane</keyword>
<keyword evidence="3" id="KW-1185">Reference proteome</keyword>
<dbReference type="AlphaFoldDB" id="A0A3E1NKB8"/>
<dbReference type="InterPro" id="IPR018750">
    <property type="entry name" value="DUF2306_membrane"/>
</dbReference>
<reference evidence="2 3" key="1">
    <citation type="submission" date="2018-08" db="EMBL/GenBank/DDBJ databases">
        <title>Chitinophagaceae sp. K23C18032701, a novel bacterium isolated from forest soil.</title>
        <authorList>
            <person name="Wang C."/>
        </authorList>
    </citation>
    <scope>NUCLEOTIDE SEQUENCE [LARGE SCALE GENOMIC DNA]</scope>
    <source>
        <strain evidence="2 3">K23C18032701</strain>
    </source>
</reference>
<feature type="transmembrane region" description="Helical" evidence="1">
    <location>
        <begin position="70"/>
        <end position="90"/>
    </location>
</feature>
<feature type="transmembrane region" description="Helical" evidence="1">
    <location>
        <begin position="96"/>
        <end position="115"/>
    </location>
</feature>
<gene>
    <name evidence="2" type="ORF">DXN05_10810</name>
</gene>
<evidence type="ECO:0000256" key="1">
    <source>
        <dbReference type="SAM" id="Phobius"/>
    </source>
</evidence>
<evidence type="ECO:0000313" key="2">
    <source>
        <dbReference type="EMBL" id="RFM28321.1"/>
    </source>
</evidence>